<dbReference type="InterPro" id="IPR029058">
    <property type="entry name" value="AB_hydrolase_fold"/>
</dbReference>
<dbReference type="OMA" id="ADQHLVM"/>
<dbReference type="OrthoDB" id="7457040at2759"/>
<dbReference type="VEuPathDB" id="FungiDB:LELG_05036"/>
<feature type="domain" description="AB hydrolase-1" evidence="2">
    <location>
        <begin position="155"/>
        <end position="486"/>
    </location>
</feature>
<keyword evidence="4" id="KW-1185">Reference proteome</keyword>
<dbReference type="PANTHER" id="PTHR42886">
    <property type="entry name" value="RE40534P-RELATED"/>
    <property type="match status" value="1"/>
</dbReference>
<feature type="region of interest" description="Disordered" evidence="1">
    <location>
        <begin position="1"/>
        <end position="23"/>
    </location>
</feature>
<dbReference type="ESTHER" id="lodel-a5e5z7">
    <property type="family name" value="CGI-58_ABHD5_ABHD4"/>
</dbReference>
<gene>
    <name evidence="3" type="ORF">LELG_05036</name>
</gene>
<dbReference type="Pfam" id="PF00561">
    <property type="entry name" value="Abhydrolase_1"/>
    <property type="match status" value="1"/>
</dbReference>
<dbReference type="eggNOG" id="KOG4409">
    <property type="taxonomic scope" value="Eukaryota"/>
</dbReference>
<organism evidence="3 4">
    <name type="scientific">Lodderomyces elongisporus (strain ATCC 11503 / CBS 2605 / JCM 1781 / NBRC 1676 / NRRL YB-4239)</name>
    <name type="common">Yeast</name>
    <name type="synonym">Saccharomyces elongisporus</name>
    <dbReference type="NCBI Taxonomy" id="379508"/>
    <lineage>
        <taxon>Eukaryota</taxon>
        <taxon>Fungi</taxon>
        <taxon>Dikarya</taxon>
        <taxon>Ascomycota</taxon>
        <taxon>Saccharomycotina</taxon>
        <taxon>Pichiomycetes</taxon>
        <taxon>Debaryomycetaceae</taxon>
        <taxon>Candida/Lodderomyces clade</taxon>
        <taxon>Lodderomyces</taxon>
    </lineage>
</organism>
<dbReference type="GeneID" id="5230802"/>
<evidence type="ECO:0000313" key="3">
    <source>
        <dbReference type="EMBL" id="EDK46855.1"/>
    </source>
</evidence>
<dbReference type="GO" id="GO:0055088">
    <property type="term" value="P:lipid homeostasis"/>
    <property type="evidence" value="ECO:0007669"/>
    <property type="project" value="TreeGrafter"/>
</dbReference>
<evidence type="ECO:0000256" key="1">
    <source>
        <dbReference type="SAM" id="MobiDB-lite"/>
    </source>
</evidence>
<dbReference type="InterPro" id="IPR000073">
    <property type="entry name" value="AB_hydrolase_1"/>
</dbReference>
<feature type="region of interest" description="Disordered" evidence="1">
    <location>
        <begin position="307"/>
        <end position="332"/>
    </location>
</feature>
<proteinExistence type="predicted"/>
<dbReference type="GO" id="GO:0004623">
    <property type="term" value="F:phospholipase A2 activity"/>
    <property type="evidence" value="ECO:0007669"/>
    <property type="project" value="TreeGrafter"/>
</dbReference>
<dbReference type="GO" id="GO:0005743">
    <property type="term" value="C:mitochondrial inner membrane"/>
    <property type="evidence" value="ECO:0007669"/>
    <property type="project" value="TreeGrafter"/>
</dbReference>
<dbReference type="HOGENOM" id="CLU_017361_3_1_1"/>
<reference evidence="3 4" key="1">
    <citation type="journal article" date="2009" name="Nature">
        <title>Evolution of pathogenicity and sexual reproduction in eight Candida genomes.</title>
        <authorList>
            <person name="Butler G."/>
            <person name="Rasmussen M.D."/>
            <person name="Lin M.F."/>
            <person name="Santos M.A."/>
            <person name="Sakthikumar S."/>
            <person name="Munro C.A."/>
            <person name="Rheinbay E."/>
            <person name="Grabherr M."/>
            <person name="Forche A."/>
            <person name="Reedy J.L."/>
            <person name="Agrafioti I."/>
            <person name="Arnaud M.B."/>
            <person name="Bates S."/>
            <person name="Brown A.J."/>
            <person name="Brunke S."/>
            <person name="Costanzo M.C."/>
            <person name="Fitzpatrick D.A."/>
            <person name="de Groot P.W."/>
            <person name="Harris D."/>
            <person name="Hoyer L.L."/>
            <person name="Hube B."/>
            <person name="Klis F.M."/>
            <person name="Kodira C."/>
            <person name="Lennard N."/>
            <person name="Logue M.E."/>
            <person name="Martin R."/>
            <person name="Neiman A.M."/>
            <person name="Nikolaou E."/>
            <person name="Quail M.A."/>
            <person name="Quinn J."/>
            <person name="Santos M.C."/>
            <person name="Schmitzberger F.F."/>
            <person name="Sherlock G."/>
            <person name="Shah P."/>
            <person name="Silverstein K.A."/>
            <person name="Skrzypek M.S."/>
            <person name="Soll D."/>
            <person name="Staggs R."/>
            <person name="Stansfield I."/>
            <person name="Stumpf M.P."/>
            <person name="Sudbery P.E."/>
            <person name="Srikantha T."/>
            <person name="Zeng Q."/>
            <person name="Berman J."/>
            <person name="Berriman M."/>
            <person name="Heitman J."/>
            <person name="Gow N.A."/>
            <person name="Lorenz M.C."/>
            <person name="Birren B.W."/>
            <person name="Kellis M."/>
            <person name="Cuomo C.A."/>
        </authorList>
    </citation>
    <scope>NUCLEOTIDE SEQUENCE [LARGE SCALE GENOMIC DNA]</scope>
    <source>
        <strain evidence="4">ATCC 11503 / BCRC 21390 / CBS 2605 / JCM 1781 / NBRC 1676 / NRRL YB-4239</strain>
    </source>
</reference>
<sequence>MVASEGLSSSLEGASSSTSSSSSSGAAIAAAASIHSTNTNRVSTETSATAATNSSQSKMSSRTKVNEFNDGRVTPSYSWKESWNDWFKHSFSSNYTDAKVESRLLNQIKFKENVVTSIIDTDIGNGNYIHEFYIQNKSKDTNAKSAASSSPCKEIVLIHGYAASLGLFIDNFELLSRVPGVKIHAIDMLGFGLSSRPKFPLFPSDTKEDIYKVEDWFIDSIESWRKKRGIDKFVLVGHSFGGYLSCAYAMKYNNHKDQQQNVLDKLVLVSPVGVERSKFSLLDDKTTVPQISIEEELDANQEDIVHGLKKESSSSNSSPRHNVEETDSQVPVPSRRRKLFNYMWQHNYSPFSIVRNAGPVKSKMISRWTTHRFAHTYFQNKENFQNMHDYIYRVFNGAGSGEYAITRVLAVGALAKLPLIDRVPQRFVEMKLPTLWMYGDKDWMNEVAGKETVKEINELSVKHGGGKLAQFDIIKNAGHHLYLDNPPDFTKTLYKFLGYT</sequence>
<dbReference type="AlphaFoldDB" id="A5E5Z7"/>
<dbReference type="EMBL" id="CH981531">
    <property type="protein sequence ID" value="EDK46855.1"/>
    <property type="molecule type" value="Genomic_DNA"/>
</dbReference>
<dbReference type="GO" id="GO:0035965">
    <property type="term" value="P:cardiolipin acyl-chain remodeling"/>
    <property type="evidence" value="ECO:0007669"/>
    <property type="project" value="TreeGrafter"/>
</dbReference>
<accession>A5E5Z7</accession>
<dbReference type="GO" id="GO:0042171">
    <property type="term" value="F:lysophosphatidic acid acyltransferase activity"/>
    <property type="evidence" value="ECO:0007669"/>
    <property type="project" value="TreeGrafter"/>
</dbReference>
<dbReference type="PANTHER" id="PTHR42886:SF23">
    <property type="entry name" value="1-ACYLGLYCEROL-3-PHOSPHATE O-ACYLTRANSFERASE ICT1-RELATED"/>
    <property type="match status" value="1"/>
</dbReference>
<evidence type="ECO:0000313" key="4">
    <source>
        <dbReference type="Proteomes" id="UP000001996"/>
    </source>
</evidence>
<dbReference type="Proteomes" id="UP000001996">
    <property type="component" value="Unassembled WGS sequence"/>
</dbReference>
<name>A5E5Z7_LODEL</name>
<dbReference type="SUPFAM" id="SSF53474">
    <property type="entry name" value="alpha/beta-Hydrolases"/>
    <property type="match status" value="1"/>
</dbReference>
<protein>
    <recommendedName>
        <fullName evidence="2">AB hydrolase-1 domain-containing protein</fullName>
    </recommendedName>
</protein>
<dbReference type="GO" id="GO:0006654">
    <property type="term" value="P:phosphatidic acid biosynthetic process"/>
    <property type="evidence" value="ECO:0007669"/>
    <property type="project" value="TreeGrafter"/>
</dbReference>
<dbReference type="Gene3D" id="3.40.50.1820">
    <property type="entry name" value="alpha/beta hydrolase"/>
    <property type="match status" value="1"/>
</dbReference>
<evidence type="ECO:0000259" key="2">
    <source>
        <dbReference type="Pfam" id="PF00561"/>
    </source>
</evidence>
<dbReference type="STRING" id="379508.A5E5Z7"/>
<dbReference type="KEGG" id="lel:PVL30_005173"/>
<feature type="region of interest" description="Disordered" evidence="1">
    <location>
        <begin position="35"/>
        <end position="67"/>
    </location>
</feature>
<feature type="compositionally biased region" description="Low complexity" evidence="1">
    <location>
        <begin position="35"/>
        <end position="55"/>
    </location>
</feature>
<dbReference type="InParanoid" id="A5E5Z7"/>